<keyword evidence="8 11" id="KW-1133">Transmembrane helix</keyword>
<evidence type="ECO:0000256" key="8">
    <source>
        <dbReference type="ARBA" id="ARBA00022989"/>
    </source>
</evidence>
<keyword evidence="9" id="KW-0811">Translocation</keyword>
<gene>
    <name evidence="12" type="ORF">SAMN05660835_00325</name>
</gene>
<evidence type="ECO:0000256" key="7">
    <source>
        <dbReference type="ARBA" id="ARBA00022927"/>
    </source>
</evidence>
<feature type="transmembrane region" description="Helical" evidence="11">
    <location>
        <begin position="20"/>
        <end position="39"/>
    </location>
</feature>
<keyword evidence="5" id="KW-1003">Cell membrane</keyword>
<evidence type="ECO:0000256" key="4">
    <source>
        <dbReference type="ARBA" id="ARBA00022448"/>
    </source>
</evidence>
<dbReference type="AlphaFoldDB" id="A0A1G6IWB9"/>
<dbReference type="Proteomes" id="UP000199411">
    <property type="component" value="Unassembled WGS sequence"/>
</dbReference>
<dbReference type="RefSeq" id="WP_025392681.1">
    <property type="nucleotide sequence ID" value="NZ_FMYU01000002.1"/>
</dbReference>
<evidence type="ECO:0000256" key="10">
    <source>
        <dbReference type="ARBA" id="ARBA00023136"/>
    </source>
</evidence>
<proteinExistence type="inferred from homology"/>
<dbReference type="GO" id="GO:0005886">
    <property type="term" value="C:plasma membrane"/>
    <property type="evidence" value="ECO:0007669"/>
    <property type="project" value="UniProtKB-SubCell"/>
</dbReference>
<protein>
    <recommendedName>
        <fullName evidence="3">Sec translocon accessory complex subunit YajC</fullName>
    </recommendedName>
</protein>
<dbReference type="GO" id="GO:0015031">
    <property type="term" value="P:protein transport"/>
    <property type="evidence" value="ECO:0007669"/>
    <property type="project" value="UniProtKB-KW"/>
</dbReference>
<evidence type="ECO:0000256" key="11">
    <source>
        <dbReference type="SAM" id="Phobius"/>
    </source>
</evidence>
<evidence type="ECO:0000313" key="12">
    <source>
        <dbReference type="EMBL" id="SDC10778.1"/>
    </source>
</evidence>
<evidence type="ECO:0000256" key="1">
    <source>
        <dbReference type="ARBA" id="ARBA00004162"/>
    </source>
</evidence>
<keyword evidence="4" id="KW-0813">Transport</keyword>
<evidence type="ECO:0000256" key="3">
    <source>
        <dbReference type="ARBA" id="ARBA00014962"/>
    </source>
</evidence>
<keyword evidence="10 11" id="KW-0472">Membrane</keyword>
<evidence type="ECO:0000256" key="9">
    <source>
        <dbReference type="ARBA" id="ARBA00023010"/>
    </source>
</evidence>
<evidence type="ECO:0000256" key="5">
    <source>
        <dbReference type="ARBA" id="ARBA00022475"/>
    </source>
</evidence>
<name>A0A1G6IWB9_9BACT</name>
<comment type="subcellular location">
    <subcellularLocation>
        <location evidence="1">Cell membrane</location>
        <topology evidence="1">Single-pass membrane protein</topology>
    </subcellularLocation>
</comment>
<dbReference type="Pfam" id="PF02699">
    <property type="entry name" value="YajC"/>
    <property type="match status" value="1"/>
</dbReference>
<dbReference type="PANTHER" id="PTHR33909:SF1">
    <property type="entry name" value="SEC TRANSLOCON ACCESSORY COMPLEX SUBUNIT YAJC"/>
    <property type="match status" value="1"/>
</dbReference>
<keyword evidence="13" id="KW-1185">Reference proteome</keyword>
<reference evidence="13" key="1">
    <citation type="submission" date="2016-10" db="EMBL/GenBank/DDBJ databases">
        <authorList>
            <person name="Varghese N."/>
            <person name="Submissions S."/>
        </authorList>
    </citation>
    <scope>NUCLEOTIDE SEQUENCE [LARGE SCALE GENOMIC DNA]</scope>
    <source>
        <strain evidence="13">DSM 8415</strain>
    </source>
</reference>
<evidence type="ECO:0000313" key="13">
    <source>
        <dbReference type="Proteomes" id="UP000199411"/>
    </source>
</evidence>
<accession>A0A1G6IWB9</accession>
<keyword evidence="7" id="KW-0653">Protein transport</keyword>
<dbReference type="PRINTS" id="PR01853">
    <property type="entry name" value="YAJCTRNLCASE"/>
</dbReference>
<dbReference type="EMBL" id="FMYU01000002">
    <property type="protein sequence ID" value="SDC10778.1"/>
    <property type="molecule type" value="Genomic_DNA"/>
</dbReference>
<organism evidence="12 13">
    <name type="scientific">Desulfurella multipotens</name>
    <dbReference type="NCBI Taxonomy" id="79269"/>
    <lineage>
        <taxon>Bacteria</taxon>
        <taxon>Pseudomonadati</taxon>
        <taxon>Campylobacterota</taxon>
        <taxon>Desulfurellia</taxon>
        <taxon>Desulfurellales</taxon>
        <taxon>Desulfurellaceae</taxon>
        <taxon>Desulfurella</taxon>
    </lineage>
</organism>
<dbReference type="NCBIfam" id="TIGR00739">
    <property type="entry name" value="yajC"/>
    <property type="match status" value="1"/>
</dbReference>
<evidence type="ECO:0000256" key="6">
    <source>
        <dbReference type="ARBA" id="ARBA00022692"/>
    </source>
</evidence>
<sequence length="100" mass="11252">MHFISLAYAAQPAQPPNPILSTVIPFAIIIVVFYLFLILPQQKQRKKHKEFIESLQKGDTVITSSGIYGKIKNIGEKDFTIEIAENVNIKILKDNIISKA</sequence>
<dbReference type="SMART" id="SM01323">
    <property type="entry name" value="YajC"/>
    <property type="match status" value="1"/>
</dbReference>
<comment type="similarity">
    <text evidence="2">Belongs to the YajC family.</text>
</comment>
<keyword evidence="6 11" id="KW-0812">Transmembrane</keyword>
<dbReference type="InterPro" id="IPR003849">
    <property type="entry name" value="Preprotein_translocase_YajC"/>
</dbReference>
<dbReference type="OrthoDB" id="9811406at2"/>
<evidence type="ECO:0000256" key="2">
    <source>
        <dbReference type="ARBA" id="ARBA00006742"/>
    </source>
</evidence>
<dbReference type="PANTHER" id="PTHR33909">
    <property type="entry name" value="SEC TRANSLOCON ACCESSORY COMPLEX SUBUNIT YAJC"/>
    <property type="match status" value="1"/>
</dbReference>